<proteinExistence type="predicted"/>
<dbReference type="EMBL" id="MT663534">
    <property type="protein sequence ID" value="QOI90267.1"/>
    <property type="molecule type" value="Genomic_DNA"/>
</dbReference>
<feature type="domain" description="HNH nuclease" evidence="1">
    <location>
        <begin position="279"/>
        <end position="335"/>
    </location>
</feature>
<protein>
    <recommendedName>
        <fullName evidence="1">HNH nuclease domain-containing protein</fullName>
    </recommendedName>
</protein>
<evidence type="ECO:0000313" key="2">
    <source>
        <dbReference type="EMBL" id="QOI90267.1"/>
    </source>
</evidence>
<dbReference type="InterPro" id="IPR002711">
    <property type="entry name" value="HNH"/>
</dbReference>
<evidence type="ECO:0000313" key="3">
    <source>
        <dbReference type="Proteomes" id="UP001162120"/>
    </source>
</evidence>
<gene>
    <name evidence="2" type="ORF">HWQ62_00130</name>
</gene>
<dbReference type="Pfam" id="PF01844">
    <property type="entry name" value="HNH"/>
    <property type="match status" value="1"/>
</dbReference>
<dbReference type="GO" id="GO:0008270">
    <property type="term" value="F:zinc ion binding"/>
    <property type="evidence" value="ECO:0007669"/>
    <property type="project" value="InterPro"/>
</dbReference>
<sequence>MDIVNSKTTIVIENICNILHYQPSSVQRLLNDDHVQRLVKDQVEEFNNNSMFSILQSITCADLNNKRYILDGQHRVAAFKVLRDMKYPLNQTIPLVIYKTDSLEELKEYYVRINKHHPINPLEVTDMWFKYGKHFCVWFAKEYSGYVKNSEKTCIVPHINLRELMEYVKRMHVFERLLAVINNGQKELLVALTERIIELNNFMIQYSTYIKKLQLTSEFKKKLDKCYNKNNIQTCYLGIWRQFEWIEICIYLIQYNTGVESIDLSQFCNGRTKVTKYERYSVWQKRNGKLLEGKCFVCNNDLMFENMECGHIVPHIYNGASSLDNLEPICKTCNRDMGIMNLNEYKCIINTYQQKNESSE</sequence>
<evidence type="ECO:0000259" key="1">
    <source>
        <dbReference type="SMART" id="SM00507"/>
    </source>
</evidence>
<dbReference type="CDD" id="cd00085">
    <property type="entry name" value="HNHc"/>
    <property type="match status" value="1"/>
</dbReference>
<dbReference type="GO" id="GO:0004519">
    <property type="term" value="F:endonuclease activity"/>
    <property type="evidence" value="ECO:0007669"/>
    <property type="project" value="InterPro"/>
</dbReference>
<reference evidence="2" key="1">
    <citation type="submission" date="2020-06" db="EMBL/GenBank/DDBJ databases">
        <title>Lateral gene transfer of anion-conducting channel rhodopsins between green algae and giant viruses.</title>
        <authorList>
            <person name="Rozenberg A."/>
            <person name="Oppermann J."/>
            <person name="Wietek J."/>
            <person name="Fernandez Lahore R.G."/>
            <person name="Sandaa R.-A."/>
            <person name="Bratbak G."/>
            <person name="Hegemann P."/>
            <person name="Beja O."/>
        </authorList>
    </citation>
    <scope>NUCLEOTIDE SEQUENCE</scope>
    <source>
        <strain evidence="2">01B</strain>
    </source>
</reference>
<dbReference type="SMART" id="SM00507">
    <property type="entry name" value="HNHc"/>
    <property type="match status" value="1"/>
</dbReference>
<dbReference type="Proteomes" id="UP001162120">
    <property type="component" value="Segment"/>
</dbReference>
<accession>A0A7M3UNK4</accession>
<dbReference type="Gene3D" id="1.10.30.50">
    <property type="match status" value="1"/>
</dbReference>
<organism evidence="2 3">
    <name type="scientific">Pyramimonas orientalis virus 01B</name>
    <dbReference type="NCBI Taxonomy" id="3134525"/>
    <lineage>
        <taxon>Viruses</taxon>
        <taxon>Varidnaviria</taxon>
        <taxon>Bamfordvirae</taxon>
        <taxon>Nucleocytoviricota</taxon>
        <taxon>Megaviricetes</taxon>
        <taxon>Imitervirales</taxon>
        <taxon>Allomimiviridae</taxon>
        <taxon>Heliosvirus</taxon>
        <taxon>Heliosvirus raunefjordenense</taxon>
    </lineage>
</organism>
<dbReference type="GO" id="GO:0003676">
    <property type="term" value="F:nucleic acid binding"/>
    <property type="evidence" value="ECO:0007669"/>
    <property type="project" value="InterPro"/>
</dbReference>
<dbReference type="InterPro" id="IPR003615">
    <property type="entry name" value="HNH_nuc"/>
</dbReference>
<keyword evidence="3" id="KW-1185">Reference proteome</keyword>
<name>A0A7M3UNK4_9VIRU</name>